<dbReference type="Pfam" id="PF07366">
    <property type="entry name" value="SnoaL"/>
    <property type="match status" value="1"/>
</dbReference>
<evidence type="ECO:0000313" key="1">
    <source>
        <dbReference type="EMBL" id="GAA1919339.1"/>
    </source>
</evidence>
<dbReference type="Gene3D" id="3.10.450.50">
    <property type="match status" value="1"/>
</dbReference>
<comment type="caution">
    <text evidence="1">The sequence shown here is derived from an EMBL/GenBank/DDBJ whole genome shotgun (WGS) entry which is preliminary data.</text>
</comment>
<sequence length="155" mass="17137">MTQLGDMSRGGNPHTLYTRWLEELWNGDLDRVGRVAEDLVTRDFLGHWPGRPALVRGAHALAETVREGRRPFEGLRFHAEVGPIVEGQLICARWRAHGTYAGDPALPGVRAEPGTVVEFHGHDILRHSGGRLAEYWVISETEQLMAQLGAGGQGR</sequence>
<name>A0ABN2PHP3_9ACTN</name>
<keyword evidence="2" id="KW-1185">Reference proteome</keyword>
<dbReference type="InterPro" id="IPR032710">
    <property type="entry name" value="NTF2-like_dom_sf"/>
</dbReference>
<evidence type="ECO:0000313" key="2">
    <source>
        <dbReference type="Proteomes" id="UP001501303"/>
    </source>
</evidence>
<reference evidence="1 2" key="1">
    <citation type="journal article" date="2019" name="Int. J. Syst. Evol. Microbiol.">
        <title>The Global Catalogue of Microorganisms (GCM) 10K type strain sequencing project: providing services to taxonomists for standard genome sequencing and annotation.</title>
        <authorList>
            <consortium name="The Broad Institute Genomics Platform"/>
            <consortium name="The Broad Institute Genome Sequencing Center for Infectious Disease"/>
            <person name="Wu L."/>
            <person name="Ma J."/>
        </authorList>
    </citation>
    <scope>NUCLEOTIDE SEQUENCE [LARGE SCALE GENOMIC DNA]</scope>
    <source>
        <strain evidence="1 2">JCM 13581</strain>
    </source>
</reference>
<dbReference type="InterPro" id="IPR009959">
    <property type="entry name" value="Cyclase_SnoaL-like"/>
</dbReference>
<dbReference type="SUPFAM" id="SSF54427">
    <property type="entry name" value="NTF2-like"/>
    <property type="match status" value="1"/>
</dbReference>
<protein>
    <recommendedName>
        <fullName evidence="3">SnoaL-like polyketide cyclase</fullName>
    </recommendedName>
</protein>
<dbReference type="Proteomes" id="UP001501303">
    <property type="component" value="Unassembled WGS sequence"/>
</dbReference>
<proteinExistence type="predicted"/>
<organism evidence="1 2">
    <name type="scientific">Streptomyces sodiiphilus</name>
    <dbReference type="NCBI Taxonomy" id="226217"/>
    <lineage>
        <taxon>Bacteria</taxon>
        <taxon>Bacillati</taxon>
        <taxon>Actinomycetota</taxon>
        <taxon>Actinomycetes</taxon>
        <taxon>Kitasatosporales</taxon>
        <taxon>Streptomycetaceae</taxon>
        <taxon>Streptomyces</taxon>
    </lineage>
</organism>
<accession>A0ABN2PHP3</accession>
<dbReference type="EMBL" id="BAAAMJ010000030">
    <property type="protein sequence ID" value="GAA1919339.1"/>
    <property type="molecule type" value="Genomic_DNA"/>
</dbReference>
<gene>
    <name evidence="1" type="ORF">GCM10009716_30130</name>
</gene>
<evidence type="ECO:0008006" key="3">
    <source>
        <dbReference type="Google" id="ProtNLM"/>
    </source>
</evidence>